<dbReference type="Gene3D" id="3.40.50.300">
    <property type="entry name" value="P-loop containing nucleotide triphosphate hydrolases"/>
    <property type="match status" value="1"/>
</dbReference>
<evidence type="ECO:0008006" key="3">
    <source>
        <dbReference type="Google" id="ProtNLM"/>
    </source>
</evidence>
<gene>
    <name evidence="1" type="ORF">GCM10025866_11790</name>
</gene>
<keyword evidence="2" id="KW-1185">Reference proteome</keyword>
<proteinExistence type="predicted"/>
<evidence type="ECO:0000313" key="2">
    <source>
        <dbReference type="Proteomes" id="UP001321498"/>
    </source>
</evidence>
<evidence type="ECO:0000313" key="1">
    <source>
        <dbReference type="EMBL" id="BDZ45270.1"/>
    </source>
</evidence>
<reference evidence="2" key="1">
    <citation type="journal article" date="2019" name="Int. J. Syst. Evol. Microbiol.">
        <title>The Global Catalogue of Microorganisms (GCM) 10K type strain sequencing project: providing services to taxonomists for standard genome sequencing and annotation.</title>
        <authorList>
            <consortium name="The Broad Institute Genomics Platform"/>
            <consortium name="The Broad Institute Genome Sequencing Center for Infectious Disease"/>
            <person name="Wu L."/>
            <person name="Ma J."/>
        </authorList>
    </citation>
    <scope>NUCLEOTIDE SEQUENCE [LARGE SCALE GENOMIC DNA]</scope>
    <source>
        <strain evidence="2">NBRC 108725</strain>
    </source>
</reference>
<dbReference type="Proteomes" id="UP001321498">
    <property type="component" value="Chromosome"/>
</dbReference>
<accession>A0ABN6XNW1</accession>
<sequence>MRITASEVAVGTGAAAELPPVSVEFSPESPAVLALDTDRRPTVLSLVVSGRMTPTAGSVLLDGRADAATLRTAVALVDTPIVAEPAADLPLGVVIREELAFARHPARDARELLEALDARDYAKAPIRLLPGALRTRLLAETAAARPGVRALVLTSPERHGGSPDDLAATIAGLAARGFAVLTVTTPATRELLLKADRS</sequence>
<dbReference type="EMBL" id="AP027731">
    <property type="protein sequence ID" value="BDZ45270.1"/>
    <property type="molecule type" value="Genomic_DNA"/>
</dbReference>
<dbReference type="RefSeq" id="WP_286278640.1">
    <property type="nucleotide sequence ID" value="NZ_AP027731.1"/>
</dbReference>
<organism evidence="1 2">
    <name type="scientific">Naasia aerilata</name>
    <dbReference type="NCBI Taxonomy" id="1162966"/>
    <lineage>
        <taxon>Bacteria</taxon>
        <taxon>Bacillati</taxon>
        <taxon>Actinomycetota</taxon>
        <taxon>Actinomycetes</taxon>
        <taxon>Micrococcales</taxon>
        <taxon>Microbacteriaceae</taxon>
        <taxon>Naasia</taxon>
    </lineage>
</organism>
<dbReference type="InterPro" id="IPR027417">
    <property type="entry name" value="P-loop_NTPase"/>
</dbReference>
<name>A0ABN6XNW1_9MICO</name>
<protein>
    <recommendedName>
        <fullName evidence="3">ABC transporter ATP-binding protein</fullName>
    </recommendedName>
</protein>